<dbReference type="SUPFAM" id="SSF46785">
    <property type="entry name" value="Winged helix' DNA-binding domain"/>
    <property type="match status" value="1"/>
</dbReference>
<dbReference type="NCBIfam" id="TIGR04176">
    <property type="entry name" value="MarR_EPS"/>
    <property type="match status" value="1"/>
</dbReference>
<evidence type="ECO:0000313" key="2">
    <source>
        <dbReference type="Proteomes" id="UP000289132"/>
    </source>
</evidence>
<evidence type="ECO:0000313" key="1">
    <source>
        <dbReference type="EMBL" id="RXJ91501.1"/>
    </source>
</evidence>
<protein>
    <submittedName>
        <fullName evidence="1">MarR family EPS-associated transcriptional regulator</fullName>
    </submittedName>
</protein>
<accession>A0ABY0EWF6</accession>
<proteinExistence type="predicted"/>
<reference evidence="1 2" key="1">
    <citation type="submission" date="2017-10" db="EMBL/GenBank/DDBJ databases">
        <title>Genomics of the genus Arcobacter.</title>
        <authorList>
            <person name="Perez-Cataluna A."/>
            <person name="Figueras M.J."/>
        </authorList>
    </citation>
    <scope>NUCLEOTIDE SEQUENCE [LARGE SCALE GENOMIC DNA]</scope>
    <source>
        <strain evidence="1 2">LMG 25534</strain>
    </source>
</reference>
<dbReference type="Pfam" id="PF13412">
    <property type="entry name" value="HTH_24"/>
    <property type="match status" value="1"/>
</dbReference>
<keyword evidence="2" id="KW-1185">Reference proteome</keyword>
<sequence>MLRKVPDSSGQMSLAKELDISIGKVNYVLNALIDKGLIKVENFKNSNNKIAYRYLLTQKGVIEKFELTKYFIERKKLEYDELQKELEILSKKT</sequence>
<dbReference type="Gene3D" id="1.10.10.10">
    <property type="entry name" value="Winged helix-like DNA-binding domain superfamily/Winged helix DNA-binding domain"/>
    <property type="match status" value="1"/>
</dbReference>
<dbReference type="EMBL" id="PDKD01000007">
    <property type="protein sequence ID" value="RXJ91501.1"/>
    <property type="molecule type" value="Genomic_DNA"/>
</dbReference>
<dbReference type="InterPro" id="IPR026433">
    <property type="entry name" value="MarR_EPS"/>
</dbReference>
<gene>
    <name evidence="1" type="ORF">CRU87_05265</name>
</gene>
<dbReference type="InterPro" id="IPR036390">
    <property type="entry name" value="WH_DNA-bd_sf"/>
</dbReference>
<comment type="caution">
    <text evidence="1">The sequence shown here is derived from an EMBL/GenBank/DDBJ whole genome shotgun (WGS) entry which is preliminary data.</text>
</comment>
<dbReference type="InterPro" id="IPR036388">
    <property type="entry name" value="WH-like_DNA-bd_sf"/>
</dbReference>
<dbReference type="Proteomes" id="UP000289132">
    <property type="component" value="Unassembled WGS sequence"/>
</dbReference>
<organism evidence="1 2">
    <name type="scientific">Aliarcobacter trophiarum LMG 25534</name>
    <dbReference type="NCBI Taxonomy" id="1032241"/>
    <lineage>
        <taxon>Bacteria</taxon>
        <taxon>Pseudomonadati</taxon>
        <taxon>Campylobacterota</taxon>
        <taxon>Epsilonproteobacteria</taxon>
        <taxon>Campylobacterales</taxon>
        <taxon>Arcobacteraceae</taxon>
        <taxon>Aliarcobacter</taxon>
    </lineage>
</organism>
<name>A0ABY0EWF6_9BACT</name>